<comment type="caution">
    <text evidence="2">The sequence shown here is derived from an EMBL/GenBank/DDBJ whole genome shotgun (WGS) entry which is preliminary data.</text>
</comment>
<evidence type="ECO:0000256" key="1">
    <source>
        <dbReference type="SAM" id="MobiDB-lite"/>
    </source>
</evidence>
<keyword evidence="3" id="KW-1185">Reference proteome</keyword>
<feature type="compositionally biased region" description="Basic and acidic residues" evidence="1">
    <location>
        <begin position="236"/>
        <end position="251"/>
    </location>
</feature>
<accession>A0ABD3GI41</accession>
<feature type="region of interest" description="Disordered" evidence="1">
    <location>
        <begin position="226"/>
        <end position="272"/>
    </location>
</feature>
<dbReference type="Proteomes" id="UP001633002">
    <property type="component" value="Unassembled WGS sequence"/>
</dbReference>
<evidence type="ECO:0000313" key="2">
    <source>
        <dbReference type="EMBL" id="KAL3677842.1"/>
    </source>
</evidence>
<protein>
    <submittedName>
        <fullName evidence="2">Uncharacterized protein</fullName>
    </submittedName>
</protein>
<name>A0ABD3GI41_9MARC</name>
<gene>
    <name evidence="2" type="ORF">R1sor_020798</name>
</gene>
<reference evidence="2 3" key="1">
    <citation type="submission" date="2024-09" db="EMBL/GenBank/DDBJ databases">
        <title>Chromosome-scale assembly of Riccia sorocarpa.</title>
        <authorList>
            <person name="Paukszto L."/>
        </authorList>
    </citation>
    <scope>NUCLEOTIDE SEQUENCE [LARGE SCALE GENOMIC DNA]</scope>
    <source>
        <strain evidence="2">LP-2024</strain>
        <tissue evidence="2">Aerial parts of the thallus</tissue>
    </source>
</reference>
<sequence length="1308" mass="149202">MVSMGVIVHPKLESIILVEELDGRVIVFETAEFPSTSHRDSSASVITGSVNVEGSDPNIRESTLQLTVGSSVVSVPCDNSLAGELELYGGKALFKSRRMSKTATEIWRDQVERLIKWTEKYKKIDHRWRVKTWDEENIVHGVLECSECHSSQGKAQGSEDKMAIVNVFLNYRTKHLNSEKHKVNWCRRMKIDVSSMPVKTPSEDVDHRAETNLRLEIVQRINEKETGEKQPFVVEGKPKRSDPRDTKRQRSIETFFGGSRHPTTTSESLTTSSSQFTHPVCEDMEGEEHITHALSLLCWGYWFSSTVYNGKCFSVKVMVNDQKPCQTWSCEPRTRGSVINPSNGDRVDVDGTFMHEECFRISELGRGFRDLCCSQCFNIPQTMSFRLRCTREHTSLFKRGSRSSDLRIRLDYLTFPELKAFAQARAKGRRRDKTEIFQLRRRVCVLMTRKCKLHEMLGEAVNRKDIHVFLRNICPAHRSGAFGGKEALWEFLRDVAQNINRSKQGSRYSRSTRAITQALFQFGGKPVVECIAANLMTPSLRTARRNRALFVPFLPGVHSQNFAEVSKILEASKRYYGIVGDVPVILAEDETRIKPHVRWEPKRDTLIGFCSSKDGHTCQLGLELSVGSGEEGYSHIVDSFGTNVIGSYARVVIVNPLHEQLPRLVISASVTCNSFVASWVREHWRALKREWDVHCAVSGTGDVYGLGDQDPSYNGKKLVNPLDRSTHPLILGDHHVCLEHVQLIYKLYPHDMHALNFDDVVRRDRQNWAGPQRLCSMQVQTCLKMLEDREDCQQERTLGIRLYLEVVADYIDVFYSVKLDLHSRFVLCGKVSFFFRLWRLWLLRGNHTISGGTQTLSEKNMVSMECWYDVQMSCHMVVLLCRLFQDKHPGMNVPLHLLGSDCCEHFFSRVGGMKGFERNYDFADLVSCASRLNRISSMEYGEENIRLGRSHAKQQTIWGKLHPVVAGGTEPDLSDFSRLCTDAEITEALEKGLEEAQSLLIQLKMAPHIGVRNQVWWKTPWVTESELGLFERSLEVSPEALETELDEGEPELADVNATGDLWDLASPVLNEGPESDLEDDGADDLAVAGHETRHVMSEVFHELCSDEQQVKKFDPMVSYDGHSIYKATLVSQLVGNPTLSKDRLTRIKQSIYFNGVKQKPRVDGVPVCILDIGSDCAVFFKSENTRRSTRSNRRRTANSLSNEVFIGRVQKIRRKYNCKWGKTRTEVDLLDRPVGTSGEGCICQVLFNWYTPIRNSREKFSYDNTDLQWIDIESVITVVRMIVEHNVRSVWCLDSNDRQRIDKFMQSV</sequence>
<dbReference type="EMBL" id="JBJQOH010000007">
    <property type="protein sequence ID" value="KAL3677842.1"/>
    <property type="molecule type" value="Genomic_DNA"/>
</dbReference>
<organism evidence="2 3">
    <name type="scientific">Riccia sorocarpa</name>
    <dbReference type="NCBI Taxonomy" id="122646"/>
    <lineage>
        <taxon>Eukaryota</taxon>
        <taxon>Viridiplantae</taxon>
        <taxon>Streptophyta</taxon>
        <taxon>Embryophyta</taxon>
        <taxon>Marchantiophyta</taxon>
        <taxon>Marchantiopsida</taxon>
        <taxon>Marchantiidae</taxon>
        <taxon>Marchantiales</taxon>
        <taxon>Ricciaceae</taxon>
        <taxon>Riccia</taxon>
    </lineage>
</organism>
<feature type="compositionally biased region" description="Low complexity" evidence="1">
    <location>
        <begin position="263"/>
        <end position="272"/>
    </location>
</feature>
<proteinExistence type="predicted"/>
<evidence type="ECO:0000313" key="3">
    <source>
        <dbReference type="Proteomes" id="UP001633002"/>
    </source>
</evidence>